<keyword evidence="3" id="KW-1185">Reference proteome</keyword>
<dbReference type="Proteomes" id="UP000193411">
    <property type="component" value="Unassembled WGS sequence"/>
</dbReference>
<organism evidence="2 3">
    <name type="scientific">Catenaria anguillulae PL171</name>
    <dbReference type="NCBI Taxonomy" id="765915"/>
    <lineage>
        <taxon>Eukaryota</taxon>
        <taxon>Fungi</taxon>
        <taxon>Fungi incertae sedis</taxon>
        <taxon>Blastocladiomycota</taxon>
        <taxon>Blastocladiomycetes</taxon>
        <taxon>Blastocladiales</taxon>
        <taxon>Catenariaceae</taxon>
        <taxon>Catenaria</taxon>
    </lineage>
</organism>
<dbReference type="PANTHER" id="PTHR23031:SF15">
    <property type="entry name" value="LD12055P"/>
    <property type="match status" value="1"/>
</dbReference>
<dbReference type="InterPro" id="IPR047138">
    <property type="entry name" value="RHPN1_2"/>
</dbReference>
<dbReference type="PROSITE" id="PS51180">
    <property type="entry name" value="BRO1"/>
    <property type="match status" value="1"/>
</dbReference>
<feature type="non-terminal residue" evidence="2">
    <location>
        <position position="1"/>
    </location>
</feature>
<dbReference type="AlphaFoldDB" id="A0A1Y2I1H5"/>
<dbReference type="Pfam" id="PF03097">
    <property type="entry name" value="BRO1"/>
    <property type="match status" value="1"/>
</dbReference>
<protein>
    <submittedName>
        <fullName evidence="2">BRO1 domain-containing protein</fullName>
    </submittedName>
</protein>
<gene>
    <name evidence="2" type="ORF">BCR44DRAFT_1385056</name>
</gene>
<feature type="domain" description="BRO1" evidence="1">
    <location>
        <begin position="1"/>
        <end position="90"/>
    </location>
</feature>
<evidence type="ECO:0000313" key="3">
    <source>
        <dbReference type="Proteomes" id="UP000193411"/>
    </source>
</evidence>
<dbReference type="PANTHER" id="PTHR23031">
    <property type="entry name" value="RHOPHILIN"/>
    <property type="match status" value="1"/>
</dbReference>
<dbReference type="EMBL" id="MCFL01000003">
    <property type="protein sequence ID" value="ORZ40589.1"/>
    <property type="molecule type" value="Genomic_DNA"/>
</dbReference>
<dbReference type="Gene3D" id="1.25.40.280">
    <property type="entry name" value="alix/aip1 like domains"/>
    <property type="match status" value="1"/>
</dbReference>
<proteinExistence type="predicted"/>
<accession>A0A1Y2I1H5</accession>
<sequence length="90" mass="9824">YEKAAVLFNLAAVYSQLAAGQQIWTADGIKLAAGYFQKAAGVFAHVRDTLAPRFRIKLDKTSDLAEGTLHALCELMLAQAHECFVEKANL</sequence>
<reference evidence="2 3" key="1">
    <citation type="submission" date="2016-07" db="EMBL/GenBank/DDBJ databases">
        <title>Pervasive Adenine N6-methylation of Active Genes in Fungi.</title>
        <authorList>
            <consortium name="DOE Joint Genome Institute"/>
            <person name="Mondo S.J."/>
            <person name="Dannebaum R.O."/>
            <person name="Kuo R.C."/>
            <person name="Labutti K."/>
            <person name="Haridas S."/>
            <person name="Kuo A."/>
            <person name="Salamov A."/>
            <person name="Ahrendt S.R."/>
            <person name="Lipzen A."/>
            <person name="Sullivan W."/>
            <person name="Andreopoulos W.B."/>
            <person name="Clum A."/>
            <person name="Lindquist E."/>
            <person name="Daum C."/>
            <person name="Ramamoorthy G.K."/>
            <person name="Gryganskyi A."/>
            <person name="Culley D."/>
            <person name="Magnuson J.K."/>
            <person name="James T.Y."/>
            <person name="O'Malley M.A."/>
            <person name="Stajich J.E."/>
            <person name="Spatafora J.W."/>
            <person name="Visel A."/>
            <person name="Grigoriev I.V."/>
        </authorList>
    </citation>
    <scope>NUCLEOTIDE SEQUENCE [LARGE SCALE GENOMIC DNA]</scope>
    <source>
        <strain evidence="2 3">PL171</strain>
    </source>
</reference>
<dbReference type="STRING" id="765915.A0A1Y2I1H5"/>
<name>A0A1Y2I1H5_9FUNG</name>
<dbReference type="GO" id="GO:0051497">
    <property type="term" value="P:negative regulation of stress fiber assembly"/>
    <property type="evidence" value="ECO:0007669"/>
    <property type="project" value="TreeGrafter"/>
</dbReference>
<dbReference type="InterPro" id="IPR038499">
    <property type="entry name" value="BRO1_sf"/>
</dbReference>
<evidence type="ECO:0000313" key="2">
    <source>
        <dbReference type="EMBL" id="ORZ40589.1"/>
    </source>
</evidence>
<feature type="non-terminal residue" evidence="2">
    <location>
        <position position="90"/>
    </location>
</feature>
<comment type="caution">
    <text evidence="2">The sequence shown here is derived from an EMBL/GenBank/DDBJ whole genome shotgun (WGS) entry which is preliminary data.</text>
</comment>
<dbReference type="OrthoDB" id="64867at2759"/>
<evidence type="ECO:0000259" key="1">
    <source>
        <dbReference type="PROSITE" id="PS51180"/>
    </source>
</evidence>
<dbReference type="InterPro" id="IPR004328">
    <property type="entry name" value="BRO1_dom"/>
</dbReference>